<dbReference type="RefSeq" id="WP_240627530.1">
    <property type="nucleotide sequence ID" value="NZ_AZSP01000017.1"/>
</dbReference>
<dbReference type="EMBL" id="AZSP01000017">
    <property type="protein sequence ID" value="PVE13752.1"/>
    <property type="molecule type" value="Genomic_DNA"/>
</dbReference>
<feature type="region of interest" description="Disordered" evidence="1">
    <location>
        <begin position="1"/>
        <end position="21"/>
    </location>
</feature>
<proteinExistence type="predicted"/>
<dbReference type="Proteomes" id="UP000245992">
    <property type="component" value="Unassembled WGS sequence"/>
</dbReference>
<dbReference type="Pfam" id="PF19720">
    <property type="entry name" value="DUF6214"/>
    <property type="match status" value="2"/>
</dbReference>
<evidence type="ECO:0000313" key="2">
    <source>
        <dbReference type="EMBL" id="PVE13752.1"/>
    </source>
</evidence>
<sequence length="279" mass="28853">MWEVQGHGTVTGAGDPRDGAARREILPPWVDIRLTFADGARIDVLAVVRDGRIAIEDAQADPPLALEGFAALAEAIEAPLHNACQVVAGPHRPPAPQPVDSAVPADTPVTPLAPGSVEGPQPLPEGPVSLEETKPEADSPAAHGSGPAPLAAEGPAEQPATVRSAQEPVPERAPDPVPAAPPEPEPAVAPADAQAAAQSAAPEAAREQDRSGRHRARPSLPRGSAARQGVAEIYRAAQQAGQDPVLAVMSATGFSRRKALRLIAGARDEGHLTPRHHRR</sequence>
<comment type="caution">
    <text evidence="2">The sequence shown here is derived from an EMBL/GenBank/DDBJ whole genome shotgun (WGS) entry which is preliminary data.</text>
</comment>
<evidence type="ECO:0000256" key="1">
    <source>
        <dbReference type="SAM" id="MobiDB-lite"/>
    </source>
</evidence>
<feature type="compositionally biased region" description="Low complexity" evidence="1">
    <location>
        <begin position="188"/>
        <end position="203"/>
    </location>
</feature>
<gene>
    <name evidence="2" type="ORF">Y717_10150</name>
</gene>
<dbReference type="AlphaFoldDB" id="A0A2T7TF43"/>
<feature type="region of interest" description="Disordered" evidence="1">
    <location>
        <begin position="87"/>
        <end position="228"/>
    </location>
</feature>
<dbReference type="STRING" id="1440053.GCA_000718095_00444"/>
<feature type="compositionally biased region" description="Low complexity" evidence="1">
    <location>
        <begin position="146"/>
        <end position="160"/>
    </location>
</feature>
<name>A0A2T7TF43_9ACTN</name>
<protein>
    <submittedName>
        <fullName evidence="2">Uncharacterized protein</fullName>
    </submittedName>
</protein>
<organism evidence="2 3">
    <name type="scientific">Streptomyces scopuliridis RB72</name>
    <dbReference type="NCBI Taxonomy" id="1440053"/>
    <lineage>
        <taxon>Bacteria</taxon>
        <taxon>Bacillati</taxon>
        <taxon>Actinomycetota</taxon>
        <taxon>Actinomycetes</taxon>
        <taxon>Kitasatosporales</taxon>
        <taxon>Streptomycetaceae</taxon>
        <taxon>Streptomyces</taxon>
    </lineage>
</organism>
<feature type="compositionally biased region" description="Pro residues" evidence="1">
    <location>
        <begin position="175"/>
        <end position="187"/>
    </location>
</feature>
<reference evidence="2 3" key="1">
    <citation type="submission" date="2013-12" db="EMBL/GenBank/DDBJ databases">
        <title>Annotated genome of Streptomyces scopuliridis.</title>
        <authorList>
            <person name="Olson J.B."/>
        </authorList>
    </citation>
    <scope>NUCLEOTIDE SEQUENCE [LARGE SCALE GENOMIC DNA]</scope>
    <source>
        <strain evidence="2 3">RB72</strain>
    </source>
</reference>
<keyword evidence="3" id="KW-1185">Reference proteome</keyword>
<evidence type="ECO:0000313" key="3">
    <source>
        <dbReference type="Proteomes" id="UP000245992"/>
    </source>
</evidence>
<accession>A0A2T7TF43</accession>
<dbReference type="InterPro" id="IPR046186">
    <property type="entry name" value="DUF6214"/>
</dbReference>